<evidence type="ECO:0000313" key="2">
    <source>
        <dbReference type="EMBL" id="CAK0882898.1"/>
    </source>
</evidence>
<evidence type="ECO:0000313" key="3">
    <source>
        <dbReference type="Proteomes" id="UP001189429"/>
    </source>
</evidence>
<sequence>MSSRKSTAGGGEPDSVRPAKKGRGRGVAAAVERPITCMANNGSCGKATAGNTELCHNHLNVHALGFGWMALAEFKEAIKSDPEFNKQVEAALRVKLGLEENNFFQEEVSLDVVSGVRVINRVRGLTVKRFKEVFNKTPQQCGKVIRDLDDGKGGKYKGVVVEDEAGADVIYELFTTTYKHWQQYKQMANNQLHASQAQTIFAKVKLDEFMDVTPYNNASSVSEIQEKAKLKAPEDESQDEAAEVGDGEKSLDGCQRTAVPLLATASSAAPKRAAKTAKGGGRGKRPASTVREAVTAFTPPRQDAASHAGSVVDPSPSPVQSEAMLLVNAKMAKTSISECLQISTGRSMGGADVLKQKLKAMGATVELKIWTDHEDQYQELDSCIKKLRDVELPEQLQRSILERSVTDILAHPDVNIEQFFNMMNPLSGTDIETTFNPEVPSLSGIAMSQEDKAKMFADKLVLRYLLQLIEAGEEKKDVAQRFALFAIKWLDGKIDDSEITISPEVDEVFSTCLTIMKAMCCIIDHIQVVGKTYVSRLVENAKKKGGEHSMSGLVYNALQSNVWYQSQYKKFVDNMDGLEKWGDAIHLRTKEIVKGEANTTSDPYEVLKELEDMKNDLDTSVWLPYASSIEDWLVAAFNFGDMHKLISKAGEAPAKQKAMADAILRAVLTMKACFPGREAELKTHEQTAIEVGAVFEHEMLLQQAMQTLSEFKTLDLSKPLLNDYWEKVAQLVSLAPEDYVK</sequence>
<evidence type="ECO:0000256" key="1">
    <source>
        <dbReference type="SAM" id="MobiDB-lite"/>
    </source>
</evidence>
<feature type="region of interest" description="Disordered" evidence="1">
    <location>
        <begin position="1"/>
        <end position="26"/>
    </location>
</feature>
<name>A0ABN9W9J0_9DINO</name>
<organism evidence="2 3">
    <name type="scientific">Prorocentrum cordatum</name>
    <dbReference type="NCBI Taxonomy" id="2364126"/>
    <lineage>
        <taxon>Eukaryota</taxon>
        <taxon>Sar</taxon>
        <taxon>Alveolata</taxon>
        <taxon>Dinophyceae</taxon>
        <taxon>Prorocentrales</taxon>
        <taxon>Prorocentraceae</taxon>
        <taxon>Prorocentrum</taxon>
    </lineage>
</organism>
<feature type="compositionally biased region" description="Acidic residues" evidence="1">
    <location>
        <begin position="235"/>
        <end position="245"/>
    </location>
</feature>
<gene>
    <name evidence="2" type="ORF">PCOR1329_LOCUS65278</name>
</gene>
<feature type="non-terminal residue" evidence="2">
    <location>
        <position position="741"/>
    </location>
</feature>
<dbReference type="EMBL" id="CAUYUJ010018351">
    <property type="protein sequence ID" value="CAK0882898.1"/>
    <property type="molecule type" value="Genomic_DNA"/>
</dbReference>
<dbReference type="Proteomes" id="UP001189429">
    <property type="component" value="Unassembled WGS sequence"/>
</dbReference>
<proteinExistence type="predicted"/>
<feature type="region of interest" description="Disordered" evidence="1">
    <location>
        <begin position="226"/>
        <end position="253"/>
    </location>
</feature>
<reference evidence="2" key="1">
    <citation type="submission" date="2023-10" db="EMBL/GenBank/DDBJ databases">
        <authorList>
            <person name="Chen Y."/>
            <person name="Shah S."/>
            <person name="Dougan E. K."/>
            <person name="Thang M."/>
            <person name="Chan C."/>
        </authorList>
    </citation>
    <scope>NUCLEOTIDE SEQUENCE [LARGE SCALE GENOMIC DNA]</scope>
</reference>
<protein>
    <submittedName>
        <fullName evidence="2">Uncharacterized protein</fullName>
    </submittedName>
</protein>
<keyword evidence="3" id="KW-1185">Reference proteome</keyword>
<accession>A0ABN9W9J0</accession>
<feature type="region of interest" description="Disordered" evidence="1">
    <location>
        <begin position="265"/>
        <end position="318"/>
    </location>
</feature>
<comment type="caution">
    <text evidence="2">The sequence shown here is derived from an EMBL/GenBank/DDBJ whole genome shotgun (WGS) entry which is preliminary data.</text>
</comment>